<organism evidence="1 2">
    <name type="scientific">Desulfuribacillus stibiiarsenatis</name>
    <dbReference type="NCBI Taxonomy" id="1390249"/>
    <lineage>
        <taxon>Bacteria</taxon>
        <taxon>Bacillati</taxon>
        <taxon>Bacillota</taxon>
        <taxon>Desulfuribacillia</taxon>
        <taxon>Desulfuribacillales</taxon>
        <taxon>Desulfuribacillaceae</taxon>
        <taxon>Desulfuribacillus</taxon>
    </lineage>
</organism>
<evidence type="ECO:0000313" key="2">
    <source>
        <dbReference type="Proteomes" id="UP000095255"/>
    </source>
</evidence>
<comment type="caution">
    <text evidence="1">The sequence shown here is derived from an EMBL/GenBank/DDBJ whole genome shotgun (WGS) entry which is preliminary data.</text>
</comment>
<protein>
    <recommendedName>
        <fullName evidence="3">Glycosyltransferase</fullName>
    </recommendedName>
</protein>
<keyword evidence="2" id="KW-1185">Reference proteome</keyword>
<evidence type="ECO:0000313" key="1">
    <source>
        <dbReference type="EMBL" id="OEH84160.1"/>
    </source>
</evidence>
<dbReference type="SUPFAM" id="SSF53448">
    <property type="entry name" value="Nucleotide-diphospho-sugar transferases"/>
    <property type="match status" value="1"/>
</dbReference>
<evidence type="ECO:0008006" key="3">
    <source>
        <dbReference type="Google" id="ProtNLM"/>
    </source>
</evidence>
<dbReference type="OrthoDB" id="9810303at2"/>
<dbReference type="PANTHER" id="PTHR36529">
    <property type="entry name" value="SLL1095 PROTEIN"/>
    <property type="match status" value="1"/>
</dbReference>
<dbReference type="EMBL" id="MJAT01000040">
    <property type="protein sequence ID" value="OEH84160.1"/>
    <property type="molecule type" value="Genomic_DNA"/>
</dbReference>
<sequence length="230" mass="25908">MHKSPLNSIVIMSRAPKPGATKTRLTPPLTPEQACQVHEFILKHISDHVAEFPGHHYLFYTGGQVTDFNERVNSSAFTFQQQLGDTLGERMSFAFQHILQSSNQAKKVLMIGSDIPLLTHDHFQEAFAALDSHDVVLGPNDDGGYYLIGLKALHPELFIKHQWGTQSVLQTTLDVIRQKGLNVHLLAEEIDIDTVEDIDKLLTSKFLNNMASSDPKYKRMLDFFEPLSII</sequence>
<dbReference type="STRING" id="1390249.BHU72_12190"/>
<reference evidence="1 2" key="1">
    <citation type="submission" date="2016-09" db="EMBL/GenBank/DDBJ databases">
        <title>Desulfuribacillus arsenicus sp. nov., an obligately anaerobic, dissimilatory arsenic- and antimonate-reducing bacterium isolated from anoxic sediments.</title>
        <authorList>
            <person name="Abin C.A."/>
            <person name="Hollibaugh J.T."/>
        </authorList>
    </citation>
    <scope>NUCLEOTIDE SEQUENCE [LARGE SCALE GENOMIC DNA]</scope>
    <source>
        <strain evidence="1 2">MLFW-2</strain>
    </source>
</reference>
<dbReference type="InterPro" id="IPR018641">
    <property type="entry name" value="Trfase_1_rSAM/seldom-assoc"/>
</dbReference>
<dbReference type="RefSeq" id="WP_069703397.1">
    <property type="nucleotide sequence ID" value="NZ_MJAT01000040.1"/>
</dbReference>
<dbReference type="AlphaFoldDB" id="A0A1E5L212"/>
<proteinExistence type="predicted"/>
<dbReference type="Proteomes" id="UP000095255">
    <property type="component" value="Unassembled WGS sequence"/>
</dbReference>
<dbReference type="Pfam" id="PF09837">
    <property type="entry name" value="DUF2064"/>
    <property type="match status" value="1"/>
</dbReference>
<dbReference type="PANTHER" id="PTHR36529:SF1">
    <property type="entry name" value="GLYCOSYLTRANSFERASE"/>
    <property type="match status" value="1"/>
</dbReference>
<dbReference type="Gene3D" id="3.90.550.10">
    <property type="entry name" value="Spore Coat Polysaccharide Biosynthesis Protein SpsA, Chain A"/>
    <property type="match status" value="1"/>
</dbReference>
<gene>
    <name evidence="1" type="ORF">BHU72_12190</name>
</gene>
<dbReference type="InterPro" id="IPR029044">
    <property type="entry name" value="Nucleotide-diphossugar_trans"/>
</dbReference>
<accession>A0A1E5L212</accession>
<name>A0A1E5L212_9FIRM</name>
<dbReference type="NCBIfam" id="TIGR04282">
    <property type="entry name" value="glyco_like_cofC"/>
    <property type="match status" value="1"/>
</dbReference>